<keyword evidence="4 9" id="KW-0347">Helicase</keyword>
<evidence type="ECO:0000256" key="12">
    <source>
        <dbReference type="SAM" id="MobiDB-lite"/>
    </source>
</evidence>
<feature type="compositionally biased region" description="Basic and acidic residues" evidence="12">
    <location>
        <begin position="1"/>
        <end position="10"/>
    </location>
</feature>
<dbReference type="InterPro" id="IPR000194">
    <property type="entry name" value="ATPase_F1/V1/A1_a/bsu_nucl-bd"/>
</dbReference>
<dbReference type="SUPFAM" id="SSF50249">
    <property type="entry name" value="Nucleic acid-binding proteins"/>
    <property type="match status" value="1"/>
</dbReference>
<dbReference type="PANTHER" id="PTHR46425">
    <property type="entry name" value="TRANSCRIPTION TERMINATION FACTOR RHO"/>
    <property type="match status" value="1"/>
</dbReference>
<dbReference type="EC" id="3.6.4.-" evidence="9 10"/>
<dbReference type="InterPro" id="IPR011113">
    <property type="entry name" value="Rho_RNA-bd"/>
</dbReference>
<keyword evidence="15" id="KW-1185">Reference proteome</keyword>
<dbReference type="InterPro" id="IPR011112">
    <property type="entry name" value="Rho-like_N"/>
</dbReference>
<comment type="caution">
    <text evidence="14">The sequence shown here is derived from an EMBL/GenBank/DDBJ whole genome shotgun (WGS) entry which is preliminary data.</text>
</comment>
<feature type="region of interest" description="Disordered" evidence="12">
    <location>
        <begin position="1"/>
        <end position="33"/>
    </location>
</feature>
<dbReference type="GO" id="GO:0005524">
    <property type="term" value="F:ATP binding"/>
    <property type="evidence" value="ECO:0007669"/>
    <property type="project" value="UniProtKB-UniRule"/>
</dbReference>
<keyword evidence="3 9" id="KW-0378">Hydrolase</keyword>
<evidence type="ECO:0000313" key="15">
    <source>
        <dbReference type="Proteomes" id="UP000051008"/>
    </source>
</evidence>
<evidence type="ECO:0000256" key="11">
    <source>
        <dbReference type="PROSITE-ProRule" id="PRU01203"/>
    </source>
</evidence>
<dbReference type="SUPFAM" id="SSF52540">
    <property type="entry name" value="P-loop containing nucleoside triphosphate hydrolases"/>
    <property type="match status" value="1"/>
</dbReference>
<dbReference type="HAMAP" id="MF_01884">
    <property type="entry name" value="Rho"/>
    <property type="match status" value="1"/>
</dbReference>
<evidence type="ECO:0000313" key="14">
    <source>
        <dbReference type="EMBL" id="KRM64045.1"/>
    </source>
</evidence>
<feature type="binding site" evidence="9">
    <location>
        <position position="259"/>
    </location>
    <ligand>
        <name>ATP</name>
        <dbReference type="ChEBI" id="CHEBI:30616"/>
    </ligand>
</feature>
<dbReference type="PROSITE" id="PS51856">
    <property type="entry name" value="RHO_RNA_BD"/>
    <property type="match status" value="1"/>
</dbReference>
<evidence type="ECO:0000256" key="2">
    <source>
        <dbReference type="ARBA" id="ARBA00022741"/>
    </source>
</evidence>
<accession>A0A0R2AA56</accession>
<evidence type="ECO:0000256" key="1">
    <source>
        <dbReference type="ARBA" id="ARBA00022472"/>
    </source>
</evidence>
<dbReference type="InterPro" id="IPR041703">
    <property type="entry name" value="Rho_factor_ATP-bd"/>
</dbReference>
<feature type="binding site" evidence="9">
    <location>
        <begin position="216"/>
        <end position="221"/>
    </location>
    <ligand>
        <name>ATP</name>
        <dbReference type="ChEBI" id="CHEBI:30616"/>
    </ligand>
</feature>
<comment type="caution">
    <text evidence="9">Lacks conserved residue(s) required for the propagation of feature annotation.</text>
</comment>
<dbReference type="Pfam" id="PF00006">
    <property type="entry name" value="ATP-synt_ab"/>
    <property type="match status" value="1"/>
</dbReference>
<dbReference type="InterPro" id="IPR027417">
    <property type="entry name" value="P-loop_NTPase"/>
</dbReference>
<dbReference type="SUPFAM" id="SSF68912">
    <property type="entry name" value="Rho N-terminal domain-like"/>
    <property type="match status" value="1"/>
</dbReference>
<dbReference type="InterPro" id="IPR003593">
    <property type="entry name" value="AAA+_ATPase"/>
</dbReference>
<evidence type="ECO:0000256" key="8">
    <source>
        <dbReference type="ARBA" id="ARBA00023163"/>
    </source>
</evidence>
<keyword evidence="7 9" id="KW-0805">Transcription regulation</keyword>
<dbReference type="EMBL" id="AYYP01000044">
    <property type="protein sequence ID" value="KRM64045.1"/>
    <property type="molecule type" value="Genomic_DNA"/>
</dbReference>
<evidence type="ECO:0000256" key="10">
    <source>
        <dbReference type="NCBIfam" id="TIGR00767"/>
    </source>
</evidence>
<proteinExistence type="inferred from homology"/>
<comment type="subunit">
    <text evidence="9">Homohexamer. The homohexamer assembles into an open ring structure.</text>
</comment>
<dbReference type="Pfam" id="PF07498">
    <property type="entry name" value="Rho_N"/>
    <property type="match status" value="1"/>
</dbReference>
<dbReference type="RefSeq" id="WP_082618694.1">
    <property type="nucleotide sequence ID" value="NZ_AYYP01000044.1"/>
</dbReference>
<keyword evidence="5 9" id="KW-0067">ATP-binding</keyword>
<dbReference type="SMART" id="SM00959">
    <property type="entry name" value="Rho_N"/>
    <property type="match status" value="1"/>
</dbReference>
<comment type="function">
    <text evidence="9">Facilitates transcription termination by a mechanism that involves Rho binding to the nascent RNA, activation of Rho's RNA-dependent ATPase activity, and release of the mRNA from the DNA template.</text>
</comment>
<dbReference type="PATRIC" id="fig|1423718.3.peg.57"/>
<dbReference type="GO" id="GO:0003723">
    <property type="term" value="F:RNA binding"/>
    <property type="evidence" value="ECO:0007669"/>
    <property type="project" value="UniProtKB-UniRule"/>
</dbReference>
<sequence length="484" mass="54399">MVEKNDLNDHGKRKPRQLKKQGPTDHYLGETQDEVALSDAERQAITEERRVAIAELQEKPLADLLSEADKYGIDGADMSKQELVLAVAQAQADEEGRYYAEGVLEIVRPKDKDPFGFLRLVNYGPSKEDLYVSYSQLRLGLRQGDWVAGVARPAKRGDKSGALLWVDTVNGKRPDQVRHRPPFNSLTAIYPNEQMKLTTTPARLSTRVIDLFAPIGFGQRSLIVAPPKAGKTTLLKEIAQGISKNYPNTKLIMLLIDERPEEVTELERTINGEVVYSTFDQRPENHVRLADFVLERAKRLVEEKEDVVILMDSITRLARAANITERPSGRTLSGGVDPAALYRPKRFFGAARNVEEGGSLTIIATALIDTGSRMDDVIFEEFKGTGNQEVKLDRQLAERRIFPAIDLKASGTRKEELLLQKQYLKAIWQLRDQFGQVADRRENSHNRTVDMAQTTRQVLTMLKAATTNRKFCSNVLEQKAATSD</sequence>
<organism evidence="14 15">
    <name type="scientific">Ligilactobacillus agilis DSM 20509</name>
    <dbReference type="NCBI Taxonomy" id="1423718"/>
    <lineage>
        <taxon>Bacteria</taxon>
        <taxon>Bacillati</taxon>
        <taxon>Bacillota</taxon>
        <taxon>Bacilli</taxon>
        <taxon>Lactobacillales</taxon>
        <taxon>Lactobacillaceae</taxon>
        <taxon>Ligilactobacillus</taxon>
    </lineage>
</organism>
<dbReference type="InterPro" id="IPR036269">
    <property type="entry name" value="Rho_N_sf"/>
</dbReference>
<dbReference type="GO" id="GO:0004386">
    <property type="term" value="F:helicase activity"/>
    <property type="evidence" value="ECO:0007669"/>
    <property type="project" value="UniProtKB-UniRule"/>
</dbReference>
<dbReference type="SMART" id="SM00382">
    <property type="entry name" value="AAA"/>
    <property type="match status" value="1"/>
</dbReference>
<evidence type="ECO:0000256" key="9">
    <source>
        <dbReference type="HAMAP-Rule" id="MF_01884"/>
    </source>
</evidence>
<keyword evidence="2 9" id="KW-0547">Nucleotide-binding</keyword>
<dbReference type="GO" id="GO:0016787">
    <property type="term" value="F:hydrolase activity"/>
    <property type="evidence" value="ECO:0007669"/>
    <property type="project" value="UniProtKB-KW"/>
</dbReference>
<name>A0A0R2AA56_9LACO</name>
<dbReference type="Gene3D" id="3.40.50.300">
    <property type="entry name" value="P-loop containing nucleotide triphosphate hydrolases"/>
    <property type="match status" value="1"/>
</dbReference>
<dbReference type="InterPro" id="IPR012340">
    <property type="entry name" value="NA-bd_OB-fold"/>
</dbReference>
<dbReference type="Proteomes" id="UP000051008">
    <property type="component" value="Unassembled WGS sequence"/>
</dbReference>
<gene>
    <name evidence="9" type="primary">rho</name>
    <name evidence="14" type="ORF">FC14_GL000055</name>
</gene>
<evidence type="ECO:0000256" key="6">
    <source>
        <dbReference type="ARBA" id="ARBA00022884"/>
    </source>
</evidence>
<dbReference type="Gene3D" id="2.40.50.140">
    <property type="entry name" value="Nucleic acid-binding proteins"/>
    <property type="match status" value="1"/>
</dbReference>
<feature type="binding site" evidence="9">
    <location>
        <begin position="228"/>
        <end position="233"/>
    </location>
    <ligand>
        <name>ATP</name>
        <dbReference type="ChEBI" id="CHEBI:30616"/>
    </ligand>
</feature>
<feature type="domain" description="Rho RNA-BD" evidence="13">
    <location>
        <begin position="97"/>
        <end position="173"/>
    </location>
</feature>
<dbReference type="PANTHER" id="PTHR46425:SF1">
    <property type="entry name" value="TRANSCRIPTION TERMINATION FACTOR RHO"/>
    <property type="match status" value="1"/>
</dbReference>
<dbReference type="OrthoDB" id="9805197at2"/>
<keyword evidence="6 9" id="KW-0694">RNA-binding</keyword>
<dbReference type="NCBIfam" id="NF006886">
    <property type="entry name" value="PRK09376.1"/>
    <property type="match status" value="1"/>
</dbReference>
<evidence type="ECO:0000256" key="4">
    <source>
        <dbReference type="ARBA" id="ARBA00022806"/>
    </source>
</evidence>
<evidence type="ECO:0000256" key="3">
    <source>
        <dbReference type="ARBA" id="ARBA00022801"/>
    </source>
</evidence>
<dbReference type="InterPro" id="IPR004665">
    <property type="entry name" value="Term_rho"/>
</dbReference>
<keyword evidence="8 9" id="KW-0804">Transcription</keyword>
<evidence type="ECO:0000259" key="13">
    <source>
        <dbReference type="PROSITE" id="PS51856"/>
    </source>
</evidence>
<comment type="similarity">
    <text evidence="9 11">Belongs to the Rho family.</text>
</comment>
<keyword evidence="1 9" id="KW-0806">Transcription termination</keyword>
<evidence type="ECO:0000256" key="5">
    <source>
        <dbReference type="ARBA" id="ARBA00022840"/>
    </source>
</evidence>
<protein>
    <recommendedName>
        <fullName evidence="9 10">Transcription termination factor Rho</fullName>
        <ecNumber evidence="9 10">3.6.4.-</ecNumber>
    </recommendedName>
    <alternativeName>
        <fullName evidence="9">ATP-dependent helicase Rho</fullName>
    </alternativeName>
</protein>
<dbReference type="AlphaFoldDB" id="A0A0R2AA56"/>
<evidence type="ECO:0000256" key="7">
    <source>
        <dbReference type="ARBA" id="ARBA00023015"/>
    </source>
</evidence>
<dbReference type="GO" id="GO:0008186">
    <property type="term" value="F:ATP-dependent activity, acting on RNA"/>
    <property type="evidence" value="ECO:0007669"/>
    <property type="project" value="UniProtKB-UniRule"/>
</dbReference>
<dbReference type="NCBIfam" id="TIGR00767">
    <property type="entry name" value="rho"/>
    <property type="match status" value="1"/>
</dbReference>
<dbReference type="CDD" id="cd01128">
    <property type="entry name" value="rho_factor_C"/>
    <property type="match status" value="1"/>
</dbReference>
<dbReference type="GO" id="GO:0006353">
    <property type="term" value="P:DNA-templated transcription termination"/>
    <property type="evidence" value="ECO:0007669"/>
    <property type="project" value="UniProtKB-UniRule"/>
</dbReference>
<reference evidence="14 15" key="1">
    <citation type="journal article" date="2015" name="Genome Announc.">
        <title>Expanding the biotechnology potential of lactobacilli through comparative genomics of 213 strains and associated genera.</title>
        <authorList>
            <person name="Sun Z."/>
            <person name="Harris H.M."/>
            <person name="McCann A."/>
            <person name="Guo C."/>
            <person name="Argimon S."/>
            <person name="Zhang W."/>
            <person name="Yang X."/>
            <person name="Jeffery I.B."/>
            <person name="Cooney J.C."/>
            <person name="Kagawa T.F."/>
            <person name="Liu W."/>
            <person name="Song Y."/>
            <person name="Salvetti E."/>
            <person name="Wrobel A."/>
            <person name="Rasinkangas P."/>
            <person name="Parkhill J."/>
            <person name="Rea M.C."/>
            <person name="O'Sullivan O."/>
            <person name="Ritari J."/>
            <person name="Douillard F.P."/>
            <person name="Paul Ross R."/>
            <person name="Yang R."/>
            <person name="Briner A.E."/>
            <person name="Felis G.E."/>
            <person name="de Vos W.M."/>
            <person name="Barrangou R."/>
            <person name="Klaenhammer T.R."/>
            <person name="Caufield P.W."/>
            <person name="Cui Y."/>
            <person name="Zhang H."/>
            <person name="O'Toole P.W."/>
        </authorList>
    </citation>
    <scope>NUCLEOTIDE SEQUENCE [LARGE SCALE GENOMIC DNA]</scope>
    <source>
        <strain evidence="14 15">DSM 20509</strain>
    </source>
</reference>
<dbReference type="Pfam" id="PF07497">
    <property type="entry name" value="Rho_RNA_bind"/>
    <property type="match status" value="1"/>
</dbReference>